<reference evidence="2" key="2">
    <citation type="journal article" date="2020" name="Nat. Commun.">
        <title>Large-scale genome sequencing of mycorrhizal fungi provides insights into the early evolution of symbiotic traits.</title>
        <authorList>
            <person name="Miyauchi S."/>
            <person name="Kiss E."/>
            <person name="Kuo A."/>
            <person name="Drula E."/>
            <person name="Kohler A."/>
            <person name="Sanchez-Garcia M."/>
            <person name="Morin E."/>
            <person name="Andreopoulos B."/>
            <person name="Barry K.W."/>
            <person name="Bonito G."/>
            <person name="Buee M."/>
            <person name="Carver A."/>
            <person name="Chen C."/>
            <person name="Cichocki N."/>
            <person name="Clum A."/>
            <person name="Culley D."/>
            <person name="Crous P.W."/>
            <person name="Fauchery L."/>
            <person name="Girlanda M."/>
            <person name="Hayes R.D."/>
            <person name="Keri Z."/>
            <person name="LaButti K."/>
            <person name="Lipzen A."/>
            <person name="Lombard V."/>
            <person name="Magnuson J."/>
            <person name="Maillard F."/>
            <person name="Murat C."/>
            <person name="Nolan M."/>
            <person name="Ohm R.A."/>
            <person name="Pangilinan J."/>
            <person name="Pereira M.F."/>
            <person name="Perotto S."/>
            <person name="Peter M."/>
            <person name="Pfister S."/>
            <person name="Riley R."/>
            <person name="Sitrit Y."/>
            <person name="Stielow J.B."/>
            <person name="Szollosi G."/>
            <person name="Zifcakova L."/>
            <person name="Stursova M."/>
            <person name="Spatafora J.W."/>
            <person name="Tedersoo L."/>
            <person name="Vaario L.M."/>
            <person name="Yamada A."/>
            <person name="Yan M."/>
            <person name="Wang P."/>
            <person name="Xu J."/>
            <person name="Bruns T."/>
            <person name="Baldrian P."/>
            <person name="Vilgalys R."/>
            <person name="Dunand C."/>
            <person name="Henrissat B."/>
            <person name="Grigoriev I.V."/>
            <person name="Hibbett D."/>
            <person name="Nagy L.G."/>
            <person name="Martin F.M."/>
        </authorList>
    </citation>
    <scope>NUCLEOTIDE SEQUENCE</scope>
    <source>
        <strain evidence="2">BED1</strain>
    </source>
</reference>
<keyword evidence="1" id="KW-1133">Transmembrane helix</keyword>
<sequence>MTTLQFCGTSHLTMFLCLLSGLSSFLFPCYNPLRLDTVLSASVTVMSVGPAGGTHSFFSADPRTGVRAT</sequence>
<dbReference type="Proteomes" id="UP001194468">
    <property type="component" value="Unassembled WGS sequence"/>
</dbReference>
<protein>
    <submittedName>
        <fullName evidence="2">Uncharacterized protein</fullName>
    </submittedName>
</protein>
<feature type="transmembrane region" description="Helical" evidence="1">
    <location>
        <begin position="12"/>
        <end position="30"/>
    </location>
</feature>
<reference evidence="2" key="1">
    <citation type="submission" date="2019-10" db="EMBL/GenBank/DDBJ databases">
        <authorList>
            <consortium name="DOE Joint Genome Institute"/>
            <person name="Kuo A."/>
            <person name="Miyauchi S."/>
            <person name="Kiss E."/>
            <person name="Drula E."/>
            <person name="Kohler A."/>
            <person name="Sanchez-Garcia M."/>
            <person name="Andreopoulos B."/>
            <person name="Barry K.W."/>
            <person name="Bonito G."/>
            <person name="Buee M."/>
            <person name="Carver A."/>
            <person name="Chen C."/>
            <person name="Cichocki N."/>
            <person name="Clum A."/>
            <person name="Culley D."/>
            <person name="Crous P.W."/>
            <person name="Fauchery L."/>
            <person name="Girlanda M."/>
            <person name="Hayes R."/>
            <person name="Keri Z."/>
            <person name="LaButti K."/>
            <person name="Lipzen A."/>
            <person name="Lombard V."/>
            <person name="Magnuson J."/>
            <person name="Maillard F."/>
            <person name="Morin E."/>
            <person name="Murat C."/>
            <person name="Nolan M."/>
            <person name="Ohm R."/>
            <person name="Pangilinan J."/>
            <person name="Pereira M."/>
            <person name="Perotto S."/>
            <person name="Peter M."/>
            <person name="Riley R."/>
            <person name="Sitrit Y."/>
            <person name="Stielow B."/>
            <person name="Szollosi G."/>
            <person name="Zifcakova L."/>
            <person name="Stursova M."/>
            <person name="Spatafora J.W."/>
            <person name="Tedersoo L."/>
            <person name="Vaario L.-M."/>
            <person name="Yamada A."/>
            <person name="Yan M."/>
            <person name="Wang P."/>
            <person name="Xu J."/>
            <person name="Bruns T."/>
            <person name="Baldrian P."/>
            <person name="Vilgalys R."/>
            <person name="Henrissat B."/>
            <person name="Grigoriev I.V."/>
            <person name="Hibbett D."/>
            <person name="Nagy L.G."/>
            <person name="Martin F.M."/>
        </authorList>
    </citation>
    <scope>NUCLEOTIDE SEQUENCE</scope>
    <source>
        <strain evidence="2">BED1</strain>
    </source>
</reference>
<keyword evidence="1" id="KW-0472">Membrane</keyword>
<proteinExistence type="predicted"/>
<name>A0AAD4GLG5_BOLED</name>
<evidence type="ECO:0000313" key="3">
    <source>
        <dbReference type="Proteomes" id="UP001194468"/>
    </source>
</evidence>
<evidence type="ECO:0000313" key="2">
    <source>
        <dbReference type="EMBL" id="KAF8449265.1"/>
    </source>
</evidence>
<organism evidence="2 3">
    <name type="scientific">Boletus edulis BED1</name>
    <dbReference type="NCBI Taxonomy" id="1328754"/>
    <lineage>
        <taxon>Eukaryota</taxon>
        <taxon>Fungi</taxon>
        <taxon>Dikarya</taxon>
        <taxon>Basidiomycota</taxon>
        <taxon>Agaricomycotina</taxon>
        <taxon>Agaricomycetes</taxon>
        <taxon>Agaricomycetidae</taxon>
        <taxon>Boletales</taxon>
        <taxon>Boletineae</taxon>
        <taxon>Boletaceae</taxon>
        <taxon>Boletoideae</taxon>
        <taxon>Boletus</taxon>
    </lineage>
</organism>
<accession>A0AAD4GLG5</accession>
<keyword evidence="1" id="KW-0812">Transmembrane</keyword>
<dbReference type="EMBL" id="WHUW01000003">
    <property type="protein sequence ID" value="KAF8449265.1"/>
    <property type="molecule type" value="Genomic_DNA"/>
</dbReference>
<evidence type="ECO:0000256" key="1">
    <source>
        <dbReference type="SAM" id="Phobius"/>
    </source>
</evidence>
<gene>
    <name evidence="2" type="ORF">L210DRAFT_3524235</name>
</gene>
<dbReference type="AlphaFoldDB" id="A0AAD4GLG5"/>
<comment type="caution">
    <text evidence="2">The sequence shown here is derived from an EMBL/GenBank/DDBJ whole genome shotgun (WGS) entry which is preliminary data.</text>
</comment>
<keyword evidence="3" id="KW-1185">Reference proteome</keyword>